<proteinExistence type="predicted"/>
<dbReference type="EMBL" id="CM037152">
    <property type="protein sequence ID" value="KAH7835435.1"/>
    <property type="molecule type" value="Genomic_DNA"/>
</dbReference>
<evidence type="ECO:0000313" key="2">
    <source>
        <dbReference type="Proteomes" id="UP000828048"/>
    </source>
</evidence>
<protein>
    <submittedName>
        <fullName evidence="1">Uncharacterized protein</fullName>
    </submittedName>
</protein>
<organism evidence="1 2">
    <name type="scientific">Vaccinium darrowii</name>
    <dbReference type="NCBI Taxonomy" id="229202"/>
    <lineage>
        <taxon>Eukaryota</taxon>
        <taxon>Viridiplantae</taxon>
        <taxon>Streptophyta</taxon>
        <taxon>Embryophyta</taxon>
        <taxon>Tracheophyta</taxon>
        <taxon>Spermatophyta</taxon>
        <taxon>Magnoliopsida</taxon>
        <taxon>eudicotyledons</taxon>
        <taxon>Gunneridae</taxon>
        <taxon>Pentapetalae</taxon>
        <taxon>asterids</taxon>
        <taxon>Ericales</taxon>
        <taxon>Ericaceae</taxon>
        <taxon>Vaccinioideae</taxon>
        <taxon>Vaccinieae</taxon>
        <taxon>Vaccinium</taxon>
    </lineage>
</organism>
<keyword evidence="2" id="KW-1185">Reference proteome</keyword>
<evidence type="ECO:0000313" key="1">
    <source>
        <dbReference type="EMBL" id="KAH7835435.1"/>
    </source>
</evidence>
<reference evidence="1 2" key="1">
    <citation type="journal article" date="2021" name="Hortic Res">
        <title>High-quality reference genome and annotation aids understanding of berry development for evergreen blueberry (Vaccinium darrowii).</title>
        <authorList>
            <person name="Yu J."/>
            <person name="Hulse-Kemp A.M."/>
            <person name="Babiker E."/>
            <person name="Staton M."/>
        </authorList>
    </citation>
    <scope>NUCLEOTIDE SEQUENCE [LARGE SCALE GENOMIC DNA]</scope>
    <source>
        <strain evidence="2">cv. NJ 8807/NJ 8810</strain>
        <tissue evidence="1">Young leaf</tissue>
    </source>
</reference>
<dbReference type="Proteomes" id="UP000828048">
    <property type="component" value="Chromosome 2"/>
</dbReference>
<gene>
    <name evidence="1" type="ORF">Vadar_026122</name>
</gene>
<name>A0ACB7X4A7_9ERIC</name>
<sequence length="583" mass="65725">MRTSFISALGLYAVLIGCGVFFGGVEFGDSTPMKGQPYRTAYHFQPPKNCINDPNGPMYYKGIYHLFYQYNPNGPLWNMKTTWAHSISYDLINWVHLDHALNPTHPYDINGCWSGSITILPGDKPAILYTGKDRETHESQNLAIPKNLSDPLLIEWVKSAHNPIMTPADDIGPLFFRDPTTAWQGPDKRWRVIIGSQINGHGTAILYTSEDFVNWTRSESPLYSSNRTGMWECPDFYPVSVKGIGKGRETKYVLKASLPGFNLQDHYVMGNYDPQTDIYVVDADFMDSALQLRYDYGRFYGSKSFLDSGKDRRVLWGWIEETDSKSADIEKGWSGLQSFPRTVSISKSGKQLTQWPIKEIEKLRSEEVNIHDTELEGGSVLEVVGITASQADVEVSFVLPNIEEAEMIEQNLVDPQLLCSKNQASVKGLVGPFGLLVLASKDLTEQTAIFFRIFRSHSKYVVLMCGDQSRSSLTYDVEKTTYGAFVDVDPASETISLRSLIDHSIVESFGGGGVTCITGRVYPKLAIDNEAHLYVFNNGTQSVKISKLSAWSMKEAQFVQYRNEENLFSNYDEQQRKILFENF</sequence>
<accession>A0ACB7X4A7</accession>
<comment type="caution">
    <text evidence="1">The sequence shown here is derived from an EMBL/GenBank/DDBJ whole genome shotgun (WGS) entry which is preliminary data.</text>
</comment>